<feature type="compositionally biased region" description="Acidic residues" evidence="10">
    <location>
        <begin position="15"/>
        <end position="26"/>
    </location>
</feature>
<evidence type="ECO:0000256" key="7">
    <source>
        <dbReference type="ARBA" id="ARBA00023277"/>
    </source>
</evidence>
<keyword evidence="9" id="KW-0624">Polysaccharide degradation</keyword>
<dbReference type="GeneID" id="79947336"/>
<keyword evidence="8" id="KW-0326">Glycosidase</keyword>
<dbReference type="PROSITE" id="PS00776">
    <property type="entry name" value="GH11_1"/>
    <property type="match status" value="1"/>
</dbReference>
<feature type="region of interest" description="Disordered" evidence="10">
    <location>
        <begin position="256"/>
        <end position="288"/>
    </location>
</feature>
<dbReference type="Pfam" id="PF00457">
    <property type="entry name" value="Glyco_hydro_11"/>
    <property type="match status" value="1"/>
</dbReference>
<dbReference type="InterPro" id="IPR013320">
    <property type="entry name" value="ConA-like_dom_sf"/>
</dbReference>
<feature type="domain" description="GH11" evidence="11">
    <location>
        <begin position="78"/>
        <end position="264"/>
    </location>
</feature>
<evidence type="ECO:0000256" key="8">
    <source>
        <dbReference type="ARBA" id="ARBA00023295"/>
    </source>
</evidence>
<dbReference type="EMBL" id="CP059154">
    <property type="protein sequence ID" value="QLK26794.1"/>
    <property type="molecule type" value="Genomic_DNA"/>
</dbReference>
<keyword evidence="6 12" id="KW-0378">Hydrolase</keyword>
<keyword evidence="5" id="KW-0858">Xylan degradation</keyword>
<dbReference type="Proteomes" id="UP000510869">
    <property type="component" value="Chromosome"/>
</dbReference>
<sequence>MTNDDTRDTGVLTDELNDIEALEDSTDANGPNETEVVGEEDSGLREIDRRNYMKAVSATAVAGLGVGAVASPAAAARDVTSNETGTHDGYYYSFWTDSEGTVTMTLESGGDYSVEWNDTGNFVCGKGWETGARRTVDYSANYNPSGNSYLCLYGWTTDPLVEYYVIENHGSYRPEHDYKGTVNTDGGTYDIYESLRENKPSIEGEATFPQYWSVRQNTRSSGTITAGNHFDAWESNGMNMGSHDYQILATEGYQSSGSASVTVGSSGGGGGGGGGDDGGDSGGSTGSVATGTYRITNVNSGKVFDVANSSTEDGANVQQYSYGGGSNQQWNVEDTGNGVYRIENVNSGKVLDVANSSTEDGANVQQYSDGSGDNQRFYLHDQGSGEYHVQPVHSEKAINIADSSTEDGANVQQYDWHGGDNQLWTFDSV</sequence>
<evidence type="ECO:0000259" key="11">
    <source>
        <dbReference type="PROSITE" id="PS51761"/>
    </source>
</evidence>
<gene>
    <name evidence="12" type="ORF">HYG81_04040</name>
</gene>
<dbReference type="AlphaFoldDB" id="A0A7D6CQV4"/>
<evidence type="ECO:0000256" key="4">
    <source>
        <dbReference type="ARBA" id="ARBA00012590"/>
    </source>
</evidence>
<dbReference type="GO" id="GO:0031176">
    <property type="term" value="F:endo-1,4-beta-xylanase activity"/>
    <property type="evidence" value="ECO:0007669"/>
    <property type="project" value="UniProtKB-EC"/>
</dbReference>
<dbReference type="PROSITE" id="PS00777">
    <property type="entry name" value="GH11_2"/>
    <property type="match status" value="1"/>
</dbReference>
<dbReference type="SMART" id="SM00458">
    <property type="entry name" value="RICIN"/>
    <property type="match status" value="1"/>
</dbReference>
<evidence type="ECO:0000256" key="9">
    <source>
        <dbReference type="ARBA" id="ARBA00023326"/>
    </source>
</evidence>
<evidence type="ECO:0000256" key="2">
    <source>
        <dbReference type="ARBA" id="ARBA00004851"/>
    </source>
</evidence>
<evidence type="ECO:0000313" key="12">
    <source>
        <dbReference type="EMBL" id="QLK26794.1"/>
    </source>
</evidence>
<dbReference type="Pfam" id="PF14200">
    <property type="entry name" value="RicinB_lectin_2"/>
    <property type="match status" value="2"/>
</dbReference>
<accession>A0A7D6CQV4</accession>
<dbReference type="EC" id="3.2.1.8" evidence="4"/>
<name>A0A7D6CQV4_9EURY</name>
<dbReference type="InterPro" id="IPR013319">
    <property type="entry name" value="GH11/12"/>
</dbReference>
<dbReference type="SUPFAM" id="SSF49899">
    <property type="entry name" value="Concanavalin A-like lectins/glucanases"/>
    <property type="match status" value="1"/>
</dbReference>
<dbReference type="FunFam" id="2.60.120.180:FF:000001">
    <property type="entry name" value="Endo-1,4-beta-xylanase"/>
    <property type="match status" value="1"/>
</dbReference>
<dbReference type="InterPro" id="IPR035992">
    <property type="entry name" value="Ricin_B-like_lectins"/>
</dbReference>
<evidence type="ECO:0000256" key="1">
    <source>
        <dbReference type="ARBA" id="ARBA00000681"/>
    </source>
</evidence>
<feature type="compositionally biased region" description="Gly residues" evidence="10">
    <location>
        <begin position="265"/>
        <end position="285"/>
    </location>
</feature>
<evidence type="ECO:0000256" key="3">
    <source>
        <dbReference type="ARBA" id="ARBA00007792"/>
    </source>
</evidence>
<comment type="catalytic activity">
    <reaction evidence="1">
        <text>Endohydrolysis of (1-&gt;4)-beta-D-xylosidic linkages in xylans.</text>
        <dbReference type="EC" id="3.2.1.8"/>
    </reaction>
</comment>
<dbReference type="PANTHER" id="PTHR46828">
    <property type="entry name" value="ENDO-1,4-BETA-XYLANASE A-RELATED"/>
    <property type="match status" value="1"/>
</dbReference>
<dbReference type="PROSITE" id="PS50231">
    <property type="entry name" value="RICIN_B_LECTIN"/>
    <property type="match status" value="1"/>
</dbReference>
<proteinExistence type="inferred from homology"/>
<dbReference type="InterPro" id="IPR033123">
    <property type="entry name" value="GH11_dom"/>
</dbReference>
<dbReference type="OrthoDB" id="18576at2157"/>
<dbReference type="PROSITE" id="PS51761">
    <property type="entry name" value="GH11_3"/>
    <property type="match status" value="1"/>
</dbReference>
<dbReference type="InterPro" id="IPR001137">
    <property type="entry name" value="Glyco_hydro_11"/>
</dbReference>
<keyword evidence="7" id="KW-0119">Carbohydrate metabolism</keyword>
<dbReference type="PROSITE" id="PS51318">
    <property type="entry name" value="TAT"/>
    <property type="match status" value="1"/>
</dbReference>
<dbReference type="InterPro" id="IPR018208">
    <property type="entry name" value="GH11_AS_1"/>
</dbReference>
<organism evidence="12 13">
    <name type="scientific">Natrinema zhouii</name>
    <dbReference type="NCBI Taxonomy" id="1710539"/>
    <lineage>
        <taxon>Archaea</taxon>
        <taxon>Methanobacteriati</taxon>
        <taxon>Methanobacteriota</taxon>
        <taxon>Stenosarchaea group</taxon>
        <taxon>Halobacteria</taxon>
        <taxon>Halobacteriales</taxon>
        <taxon>Natrialbaceae</taxon>
        <taxon>Natrinema</taxon>
    </lineage>
</organism>
<feature type="region of interest" description="Disordered" evidence="10">
    <location>
        <begin position="1"/>
        <end position="43"/>
    </location>
</feature>
<comment type="pathway">
    <text evidence="2">Glycan degradation; xylan degradation.</text>
</comment>
<dbReference type="InterPro" id="IPR000772">
    <property type="entry name" value="Ricin_B_lectin"/>
</dbReference>
<evidence type="ECO:0000256" key="10">
    <source>
        <dbReference type="SAM" id="MobiDB-lite"/>
    </source>
</evidence>
<comment type="similarity">
    <text evidence="3">Belongs to the glycosyl hydrolase 11 (cellulase G) family.</text>
</comment>
<dbReference type="CDD" id="cd00161">
    <property type="entry name" value="beta-trefoil_Ricin-like"/>
    <property type="match status" value="1"/>
</dbReference>
<reference evidence="12 13" key="1">
    <citation type="submission" date="2020-07" db="EMBL/GenBank/DDBJ databases">
        <title>Natrinema (YPL30) sp. nov. and Haloterrigena xxxxxx (YPL8) sp. nov., isolated from a salt mine.</title>
        <authorList>
            <person name="Cui H."/>
        </authorList>
    </citation>
    <scope>NUCLEOTIDE SEQUENCE [LARGE SCALE GENOMIC DNA]</scope>
    <source>
        <strain evidence="12 13">YPL13</strain>
    </source>
</reference>
<protein>
    <recommendedName>
        <fullName evidence="4">endo-1,4-beta-xylanase</fullName>
        <ecNumber evidence="4">3.2.1.8</ecNumber>
    </recommendedName>
</protein>
<dbReference type="RefSeq" id="WP_180841965.1">
    <property type="nucleotide sequence ID" value="NZ_CP059154.1"/>
</dbReference>
<dbReference type="PANTHER" id="PTHR46828:SF2">
    <property type="entry name" value="ENDO-1,4-BETA-XYLANASE A-RELATED"/>
    <property type="match status" value="1"/>
</dbReference>
<dbReference type="SUPFAM" id="SSF50370">
    <property type="entry name" value="Ricin B-like lectins"/>
    <property type="match status" value="1"/>
</dbReference>
<dbReference type="InterPro" id="IPR006311">
    <property type="entry name" value="TAT_signal"/>
</dbReference>
<dbReference type="PRINTS" id="PR00911">
    <property type="entry name" value="GLHYDRLASE11"/>
</dbReference>
<dbReference type="Gene3D" id="2.60.120.180">
    <property type="match status" value="1"/>
</dbReference>
<evidence type="ECO:0000256" key="5">
    <source>
        <dbReference type="ARBA" id="ARBA00022651"/>
    </source>
</evidence>
<keyword evidence="13" id="KW-1185">Reference proteome</keyword>
<dbReference type="UniPathway" id="UPA00114"/>
<evidence type="ECO:0000256" key="6">
    <source>
        <dbReference type="ARBA" id="ARBA00022801"/>
    </source>
</evidence>
<dbReference type="InterPro" id="IPR033119">
    <property type="entry name" value="GH11_AS_2"/>
</dbReference>
<dbReference type="Gene3D" id="2.80.10.50">
    <property type="match status" value="3"/>
</dbReference>
<evidence type="ECO:0000313" key="13">
    <source>
        <dbReference type="Proteomes" id="UP000510869"/>
    </source>
</evidence>
<dbReference type="GO" id="GO:0045493">
    <property type="term" value="P:xylan catabolic process"/>
    <property type="evidence" value="ECO:0007669"/>
    <property type="project" value="UniProtKB-UniPathway"/>
</dbReference>